<dbReference type="Proteomes" id="UP000245845">
    <property type="component" value="Unassembled WGS sequence"/>
</dbReference>
<dbReference type="GO" id="GO:0016020">
    <property type="term" value="C:membrane"/>
    <property type="evidence" value="ECO:0007669"/>
    <property type="project" value="InterPro"/>
</dbReference>
<proteinExistence type="predicted"/>
<dbReference type="RefSeq" id="WP_109733747.1">
    <property type="nucleotide sequence ID" value="NZ_BAAACK010000008.1"/>
</dbReference>
<keyword evidence="2 3" id="KW-0808">Transferase</keyword>
<dbReference type="EMBL" id="QGDL01000021">
    <property type="protein sequence ID" value="PWJ20728.1"/>
    <property type="molecule type" value="Genomic_DNA"/>
</dbReference>
<dbReference type="Pfam" id="PF01531">
    <property type="entry name" value="Glyco_transf_11"/>
    <property type="match status" value="1"/>
</dbReference>
<evidence type="ECO:0000256" key="2">
    <source>
        <dbReference type="ARBA" id="ARBA00022679"/>
    </source>
</evidence>
<reference evidence="3 4" key="1">
    <citation type="submission" date="2018-05" db="EMBL/GenBank/DDBJ databases">
        <title>The Hungate 1000. A catalogue of reference genomes from the rumen microbiome.</title>
        <authorList>
            <person name="Kelly W."/>
        </authorList>
    </citation>
    <scope>NUCLEOTIDE SEQUENCE [LARGE SCALE GENOMIC DNA]</scope>
    <source>
        <strain evidence="3 4">NLAE-zl-C242</strain>
    </source>
</reference>
<gene>
    <name evidence="3" type="ORF">A8806_12144</name>
</gene>
<keyword evidence="4" id="KW-1185">Reference proteome</keyword>
<comment type="caution">
    <text evidence="3">The sequence shown here is derived from an EMBL/GenBank/DDBJ whole genome shotgun (WGS) entry which is preliminary data.</text>
</comment>
<dbReference type="AlphaFoldDB" id="A0A2Y9BP11"/>
<name>A0A2Y9BP11_9FIRM</name>
<dbReference type="GO" id="GO:0005975">
    <property type="term" value="P:carbohydrate metabolic process"/>
    <property type="evidence" value="ECO:0007669"/>
    <property type="project" value="InterPro"/>
</dbReference>
<organism evidence="3 4">
    <name type="scientific">Faecalicatena orotica</name>
    <dbReference type="NCBI Taxonomy" id="1544"/>
    <lineage>
        <taxon>Bacteria</taxon>
        <taxon>Bacillati</taxon>
        <taxon>Bacillota</taxon>
        <taxon>Clostridia</taxon>
        <taxon>Lachnospirales</taxon>
        <taxon>Lachnospiraceae</taxon>
        <taxon>Faecalicatena</taxon>
    </lineage>
</organism>
<protein>
    <submittedName>
        <fullName evidence="3">Glycosyl transferase family 11</fullName>
    </submittedName>
</protein>
<dbReference type="CDD" id="cd11301">
    <property type="entry name" value="Fut1_Fut2_like"/>
    <property type="match status" value="1"/>
</dbReference>
<sequence>MINLIIKDGLGNQMFQYAYTRYLKYQYEQQGKEEEIVINPYYINKYDYRKVSLQNFKLNDSVTFMNLAKQNANMNAFMARTIIANGTDLISWKILKKSKPLGEEKFLKRSRRGLYYTYRSQTEFKTVLSKAKNKYVFGCFQGESNFAPISDIIRQEFEFKTEPNEQNKIMLRQIESTEAICLHIRRGDYLNPEWRNLQICTFEYYNRAINEIMKRTNNPVFYIFTNTHQDIEWIKENYHFTNSVNNKQLRLVYVDLGNPDYEELRLMKSCRHFIISNSTFSWWAAYLSTALNKVVLVPERWNLSFENDNSIYLKDWIKIPTR</sequence>
<dbReference type="PANTHER" id="PTHR11927:SF9">
    <property type="entry name" value="L-FUCOSYLTRANSFERASE"/>
    <property type="match status" value="1"/>
</dbReference>
<dbReference type="GO" id="GO:0008107">
    <property type="term" value="F:galactoside 2-alpha-L-fucosyltransferase activity"/>
    <property type="evidence" value="ECO:0007669"/>
    <property type="project" value="InterPro"/>
</dbReference>
<evidence type="ECO:0000313" key="4">
    <source>
        <dbReference type="Proteomes" id="UP000245845"/>
    </source>
</evidence>
<keyword evidence="1" id="KW-0328">Glycosyltransferase</keyword>
<dbReference type="InterPro" id="IPR002516">
    <property type="entry name" value="Glyco_trans_11"/>
</dbReference>
<evidence type="ECO:0000256" key="1">
    <source>
        <dbReference type="ARBA" id="ARBA00022676"/>
    </source>
</evidence>
<evidence type="ECO:0000313" key="3">
    <source>
        <dbReference type="EMBL" id="PWJ20728.1"/>
    </source>
</evidence>
<accession>A0A2Y9BP11</accession>
<dbReference type="OrthoDB" id="9794601at2"/>
<dbReference type="Gene3D" id="3.40.50.11350">
    <property type="match status" value="1"/>
</dbReference>
<dbReference type="PANTHER" id="PTHR11927">
    <property type="entry name" value="GALACTOSIDE 2-L-FUCOSYLTRANSFERASE"/>
    <property type="match status" value="1"/>
</dbReference>